<protein>
    <submittedName>
        <fullName evidence="2">Uncharacterized protein</fullName>
    </submittedName>
</protein>
<keyword evidence="3" id="KW-1185">Reference proteome</keyword>
<evidence type="ECO:0000256" key="1">
    <source>
        <dbReference type="SAM" id="MobiDB-lite"/>
    </source>
</evidence>
<feature type="region of interest" description="Disordered" evidence="1">
    <location>
        <begin position="253"/>
        <end position="277"/>
    </location>
</feature>
<evidence type="ECO:0000313" key="3">
    <source>
        <dbReference type="Proteomes" id="UP000724268"/>
    </source>
</evidence>
<dbReference type="RefSeq" id="WP_219760025.1">
    <property type="nucleotide sequence ID" value="NZ_JAHXRS010000019.1"/>
</dbReference>
<organism evidence="2 3">
    <name type="scientific">Thermus brevis</name>
    <dbReference type="NCBI Taxonomy" id="2862456"/>
    <lineage>
        <taxon>Bacteria</taxon>
        <taxon>Thermotogati</taxon>
        <taxon>Deinococcota</taxon>
        <taxon>Deinococci</taxon>
        <taxon>Thermales</taxon>
        <taxon>Thermaceae</taxon>
        <taxon>Thermus</taxon>
    </lineage>
</organism>
<proteinExistence type="predicted"/>
<sequence>MDKLMPPVIGLTGKAGSGKDTFYRLVLAPRGYRRIALADPVRGLALAIALATQMAGRSVPGAYAEFAAMAVAGALLGRVEGTGGVVLDRTVYYYTWYGEEKPKEVRRALQYLGTEVGRNTVDPGLWLYAALDEVRRIVERGGRVAITDVRFPDEAAALKGDTALFRKRYEELGRGAHPLVREALTRTWRGGGLVVPRGLGAVIRLRRQEEGLEGELAAHASEVEVDGVAADHTVEAEGLLELKAKGDALFGPAEAYLDPEGGRADLRALEDDPPQDE</sequence>
<dbReference type="EMBL" id="JAHXRS010000019">
    <property type="protein sequence ID" value="MBW6395544.1"/>
    <property type="molecule type" value="Genomic_DNA"/>
</dbReference>
<evidence type="ECO:0000313" key="2">
    <source>
        <dbReference type="EMBL" id="MBW6395544.1"/>
    </source>
</evidence>
<feature type="compositionally biased region" description="Basic and acidic residues" evidence="1">
    <location>
        <begin position="260"/>
        <end position="270"/>
    </location>
</feature>
<accession>A0ABS6ZZS4</accession>
<name>A0ABS6ZZS4_9DEIN</name>
<reference evidence="2 3" key="1">
    <citation type="submission" date="2021-07" db="EMBL/GenBank/DDBJ databases">
        <title>Thermus aquaticus gen. n. and sp. n., a nonsporulating extreme thermophile.</title>
        <authorList>
            <person name="Hu C.-J."/>
            <person name="Li W.-J."/>
            <person name="Xian W.-D."/>
        </authorList>
    </citation>
    <scope>NUCLEOTIDE SEQUENCE [LARGE SCALE GENOMIC DNA]</scope>
    <source>
        <strain evidence="2 3">SYSU G05001</strain>
    </source>
</reference>
<dbReference type="SUPFAM" id="SSF52540">
    <property type="entry name" value="P-loop containing nucleoside triphosphate hydrolases"/>
    <property type="match status" value="1"/>
</dbReference>
<dbReference type="Gene3D" id="3.40.50.300">
    <property type="entry name" value="P-loop containing nucleotide triphosphate hydrolases"/>
    <property type="match status" value="1"/>
</dbReference>
<comment type="caution">
    <text evidence="2">The sequence shown here is derived from an EMBL/GenBank/DDBJ whole genome shotgun (WGS) entry which is preliminary data.</text>
</comment>
<dbReference type="InterPro" id="IPR027417">
    <property type="entry name" value="P-loop_NTPase"/>
</dbReference>
<dbReference type="Proteomes" id="UP000724268">
    <property type="component" value="Unassembled WGS sequence"/>
</dbReference>
<gene>
    <name evidence="2" type="ORF">KZX47_10325</name>
</gene>